<dbReference type="SUPFAM" id="SSF56784">
    <property type="entry name" value="HAD-like"/>
    <property type="match status" value="1"/>
</dbReference>
<dbReference type="Pfam" id="PF13344">
    <property type="entry name" value="Hydrolase_6"/>
    <property type="match status" value="1"/>
</dbReference>
<dbReference type="GO" id="GO:0046872">
    <property type="term" value="F:metal ion binding"/>
    <property type="evidence" value="ECO:0007669"/>
    <property type="project" value="UniProtKB-KW"/>
</dbReference>
<keyword evidence="4" id="KW-0460">Magnesium</keyword>
<comment type="similarity">
    <text evidence="2">Belongs to the HAD-like hydrolase superfamily.</text>
</comment>
<dbReference type="GO" id="GO:0005737">
    <property type="term" value="C:cytoplasm"/>
    <property type="evidence" value="ECO:0007669"/>
    <property type="project" value="TreeGrafter"/>
</dbReference>
<evidence type="ECO:0000256" key="5">
    <source>
        <dbReference type="ARBA" id="ARBA00039666"/>
    </source>
</evidence>
<dbReference type="Gene3D" id="3.40.50.1000">
    <property type="entry name" value="HAD superfamily/HAD-like"/>
    <property type="match status" value="2"/>
</dbReference>
<dbReference type="AlphaFoldDB" id="A0A1I7NU61"/>
<comment type="cofactor">
    <cofactor evidence="1">
        <name>Mg(2+)</name>
        <dbReference type="ChEBI" id="CHEBI:18420"/>
    </cofactor>
</comment>
<name>A0A1I7NU61_9HYPH</name>
<dbReference type="NCBIfam" id="TIGR01460">
    <property type="entry name" value="HAD-SF-IIA"/>
    <property type="match status" value="1"/>
</dbReference>
<evidence type="ECO:0000256" key="2">
    <source>
        <dbReference type="ARBA" id="ARBA00007958"/>
    </source>
</evidence>
<dbReference type="InterPro" id="IPR023214">
    <property type="entry name" value="HAD_sf"/>
</dbReference>
<reference evidence="7" key="1">
    <citation type="submission" date="2016-10" db="EMBL/GenBank/DDBJ databases">
        <authorList>
            <person name="Varghese N."/>
            <person name="Submissions S."/>
        </authorList>
    </citation>
    <scope>NUCLEOTIDE SEQUENCE [LARGE SCALE GENOMIC DNA]</scope>
    <source>
        <strain evidence="7">DSM 1565</strain>
    </source>
</reference>
<dbReference type="Proteomes" id="UP000199423">
    <property type="component" value="Unassembled WGS sequence"/>
</dbReference>
<dbReference type="GO" id="GO:0016791">
    <property type="term" value="F:phosphatase activity"/>
    <property type="evidence" value="ECO:0007669"/>
    <property type="project" value="InterPro"/>
</dbReference>
<dbReference type="InterPro" id="IPR036412">
    <property type="entry name" value="HAD-like_sf"/>
</dbReference>
<dbReference type="PANTHER" id="PTHR19288">
    <property type="entry name" value="4-NITROPHENYLPHOSPHATASE-RELATED"/>
    <property type="match status" value="1"/>
</dbReference>
<protein>
    <recommendedName>
        <fullName evidence="5">Haloacid dehalogenase-like hydrolase domain-containing protein 2</fullName>
    </recommendedName>
</protein>
<evidence type="ECO:0000313" key="7">
    <source>
        <dbReference type="Proteomes" id="UP000199423"/>
    </source>
</evidence>
<dbReference type="InterPro" id="IPR006355">
    <property type="entry name" value="LHPP/HDHD2"/>
</dbReference>
<evidence type="ECO:0000256" key="4">
    <source>
        <dbReference type="ARBA" id="ARBA00022842"/>
    </source>
</evidence>
<organism evidence="6 7">
    <name type="scientific">Hyphomicrobium facile</name>
    <dbReference type="NCBI Taxonomy" id="51670"/>
    <lineage>
        <taxon>Bacteria</taxon>
        <taxon>Pseudomonadati</taxon>
        <taxon>Pseudomonadota</taxon>
        <taxon>Alphaproteobacteria</taxon>
        <taxon>Hyphomicrobiales</taxon>
        <taxon>Hyphomicrobiaceae</taxon>
        <taxon>Hyphomicrobium</taxon>
    </lineage>
</organism>
<evidence type="ECO:0000256" key="3">
    <source>
        <dbReference type="ARBA" id="ARBA00022723"/>
    </source>
</evidence>
<dbReference type="PANTHER" id="PTHR19288:SF46">
    <property type="entry name" value="HALOACID DEHALOGENASE-LIKE HYDROLASE DOMAIN-CONTAINING PROTEIN 2"/>
    <property type="match status" value="1"/>
</dbReference>
<sequence length="263" mass="28565">MQESSGSSPRISGVLLDLGGVIYVGSTPIEGALAAVERLRHAGLPLRFITNTTRRSKRQVMDDLCRMGLRVSNDELLTPAILVRAYLEKHMLSPFLVVHRELEEDFADLPSDRAEAVVVGDAGEYFTYDRLNRAYRKITEGAELLALAKNRNFKDADGELSLDAGPFVAALEFATNSRALLFGKPSSDFFGAAVEDLGYPASKIIMIGDDAEADVEGAISAGLMGILVRTGKYRPGDESKLPSAPDLVAENLEEAAQWILAHR</sequence>
<dbReference type="Pfam" id="PF13242">
    <property type="entry name" value="Hydrolase_like"/>
    <property type="match status" value="1"/>
</dbReference>
<gene>
    <name evidence="6" type="ORF">SAMN04488557_3602</name>
</gene>
<dbReference type="STRING" id="51670.SAMN04488557_3602"/>
<dbReference type="RefSeq" id="WP_244531332.1">
    <property type="nucleotide sequence ID" value="NZ_FPCH01000003.1"/>
</dbReference>
<keyword evidence="6" id="KW-0378">Hydrolase</keyword>
<dbReference type="InterPro" id="IPR006357">
    <property type="entry name" value="HAD-SF_hydro_IIA"/>
</dbReference>
<evidence type="ECO:0000313" key="6">
    <source>
        <dbReference type="EMBL" id="SFV38197.1"/>
    </source>
</evidence>
<keyword evidence="3" id="KW-0479">Metal-binding</keyword>
<proteinExistence type="inferred from homology"/>
<dbReference type="EMBL" id="FPCH01000003">
    <property type="protein sequence ID" value="SFV38197.1"/>
    <property type="molecule type" value="Genomic_DNA"/>
</dbReference>
<accession>A0A1I7NU61</accession>
<keyword evidence="7" id="KW-1185">Reference proteome</keyword>
<dbReference type="NCBIfam" id="TIGR01458">
    <property type="entry name" value="HAD-SF-IIA-hyp3"/>
    <property type="match status" value="1"/>
</dbReference>
<evidence type="ECO:0000256" key="1">
    <source>
        <dbReference type="ARBA" id="ARBA00001946"/>
    </source>
</evidence>